<dbReference type="SMART" id="SM01019">
    <property type="entry name" value="B3"/>
    <property type="match status" value="2"/>
</dbReference>
<dbReference type="CDD" id="cd10017">
    <property type="entry name" value="B3_DNA"/>
    <property type="match status" value="2"/>
</dbReference>
<keyword evidence="9" id="KW-1185">Reference proteome</keyword>
<dbReference type="GO" id="GO:0005634">
    <property type="term" value="C:nucleus"/>
    <property type="evidence" value="ECO:0007669"/>
    <property type="project" value="UniProtKB-SubCell"/>
</dbReference>
<feature type="domain" description="TF-B3" evidence="7">
    <location>
        <begin position="120"/>
        <end position="219"/>
    </location>
</feature>
<evidence type="ECO:0000313" key="9">
    <source>
        <dbReference type="Proteomes" id="UP000593562"/>
    </source>
</evidence>
<evidence type="ECO:0000256" key="1">
    <source>
        <dbReference type="ARBA" id="ARBA00004123"/>
    </source>
</evidence>
<evidence type="ECO:0000256" key="6">
    <source>
        <dbReference type="ARBA" id="ARBA00023242"/>
    </source>
</evidence>
<protein>
    <submittedName>
        <fullName evidence="8">DNA binding protein putative isoform 1</fullName>
    </submittedName>
</protein>
<dbReference type="PANTHER" id="PTHR31674">
    <property type="entry name" value="B3 DOMAIN-CONTAINING PROTEIN REM-LIKE 3-RELATED"/>
    <property type="match status" value="1"/>
</dbReference>
<organism evidence="8 9">
    <name type="scientific">Tripterygium wilfordii</name>
    <name type="common">Thunder God vine</name>
    <dbReference type="NCBI Taxonomy" id="458696"/>
    <lineage>
        <taxon>Eukaryota</taxon>
        <taxon>Viridiplantae</taxon>
        <taxon>Streptophyta</taxon>
        <taxon>Embryophyta</taxon>
        <taxon>Tracheophyta</taxon>
        <taxon>Spermatophyta</taxon>
        <taxon>Magnoliopsida</taxon>
        <taxon>eudicotyledons</taxon>
        <taxon>Gunneridae</taxon>
        <taxon>Pentapetalae</taxon>
        <taxon>rosids</taxon>
        <taxon>fabids</taxon>
        <taxon>Celastrales</taxon>
        <taxon>Celastraceae</taxon>
        <taxon>Tripterygium</taxon>
    </lineage>
</organism>
<dbReference type="Gene3D" id="2.40.330.10">
    <property type="entry name" value="DNA-binding pseudobarrel domain"/>
    <property type="match status" value="2"/>
</dbReference>
<reference evidence="8 9" key="1">
    <citation type="journal article" date="2020" name="Nat. Commun.">
        <title>Genome of Tripterygium wilfordii and identification of cytochrome P450 involved in triptolide biosynthesis.</title>
        <authorList>
            <person name="Tu L."/>
            <person name="Su P."/>
            <person name="Zhang Z."/>
            <person name="Gao L."/>
            <person name="Wang J."/>
            <person name="Hu T."/>
            <person name="Zhou J."/>
            <person name="Zhang Y."/>
            <person name="Zhao Y."/>
            <person name="Liu Y."/>
            <person name="Song Y."/>
            <person name="Tong Y."/>
            <person name="Lu Y."/>
            <person name="Yang J."/>
            <person name="Xu C."/>
            <person name="Jia M."/>
            <person name="Peters R.J."/>
            <person name="Huang L."/>
            <person name="Gao W."/>
        </authorList>
    </citation>
    <scope>NUCLEOTIDE SEQUENCE [LARGE SCALE GENOMIC DNA]</scope>
    <source>
        <strain evidence="9">cv. XIE 37</strain>
        <tissue evidence="8">Leaf</tissue>
    </source>
</reference>
<keyword evidence="5" id="KW-0804">Transcription</keyword>
<dbReference type="InterPro" id="IPR039218">
    <property type="entry name" value="REM_fam"/>
</dbReference>
<sequence>MDGSIMNPNRLHFIKPINDDFGQEFLIPLKFMRHLEPTNDVRALIRSPTSKNYYVRIDGRRIENNWTQFAVDHDLHLHDILMFKYADNMVFELIVFDSDGLVKEFQPPDPDVPKEAGRPRFRAIITPSTLRDNRLLIPIAFARSNNLADRVDNADVILMNGDGNQWTAHLKKKKSRPVVYIGIGWTRFMVDNHLKQGDSFVMQLLHNGMKPTFLIQKEGLKA</sequence>
<evidence type="ECO:0000313" key="8">
    <source>
        <dbReference type="EMBL" id="KAF5737818.1"/>
    </source>
</evidence>
<evidence type="ECO:0000256" key="5">
    <source>
        <dbReference type="ARBA" id="ARBA00023163"/>
    </source>
</evidence>
<keyword evidence="4" id="KW-0238">DNA-binding</keyword>
<keyword evidence="3" id="KW-0805">Transcription regulation</keyword>
<accession>A0A7J7CUZ0</accession>
<gene>
    <name evidence="8" type="ORF">HS088_TW13G00709</name>
</gene>
<evidence type="ECO:0000259" key="7">
    <source>
        <dbReference type="PROSITE" id="PS50863"/>
    </source>
</evidence>
<dbReference type="InterPro" id="IPR003340">
    <property type="entry name" value="B3_DNA-bd"/>
</dbReference>
<evidence type="ECO:0000256" key="2">
    <source>
        <dbReference type="ARBA" id="ARBA00022737"/>
    </source>
</evidence>
<evidence type="ECO:0000256" key="4">
    <source>
        <dbReference type="ARBA" id="ARBA00023125"/>
    </source>
</evidence>
<proteinExistence type="predicted"/>
<comment type="caution">
    <text evidence="8">The sequence shown here is derived from an EMBL/GenBank/DDBJ whole genome shotgun (WGS) entry which is preliminary data.</text>
</comment>
<keyword evidence="2" id="KW-0677">Repeat</keyword>
<dbReference type="AlphaFoldDB" id="A0A7J7CUZ0"/>
<dbReference type="PANTHER" id="PTHR31674:SF62">
    <property type="entry name" value="B3 DOMAIN-CONTAINING PROTEIN REM14-RELATED"/>
    <property type="match status" value="1"/>
</dbReference>
<dbReference type="InterPro" id="IPR015300">
    <property type="entry name" value="DNA-bd_pseudobarrel_sf"/>
</dbReference>
<feature type="domain" description="TF-B3" evidence="7">
    <location>
        <begin position="10"/>
        <end position="99"/>
    </location>
</feature>
<dbReference type="InParanoid" id="A0A7J7CUZ0"/>
<evidence type="ECO:0000256" key="3">
    <source>
        <dbReference type="ARBA" id="ARBA00023015"/>
    </source>
</evidence>
<comment type="subcellular location">
    <subcellularLocation>
        <location evidence="1">Nucleus</location>
    </subcellularLocation>
</comment>
<dbReference type="GO" id="GO:0003677">
    <property type="term" value="F:DNA binding"/>
    <property type="evidence" value="ECO:0007669"/>
    <property type="project" value="UniProtKB-KW"/>
</dbReference>
<dbReference type="SUPFAM" id="SSF101936">
    <property type="entry name" value="DNA-binding pseudobarrel domain"/>
    <property type="match status" value="2"/>
</dbReference>
<dbReference type="Proteomes" id="UP000593562">
    <property type="component" value="Unassembled WGS sequence"/>
</dbReference>
<keyword evidence="6" id="KW-0539">Nucleus</keyword>
<name>A0A7J7CUZ0_TRIWF</name>
<dbReference type="FunCoup" id="A0A7J7CUZ0">
    <property type="interactions" value="168"/>
</dbReference>
<dbReference type="PROSITE" id="PS50863">
    <property type="entry name" value="B3"/>
    <property type="match status" value="2"/>
</dbReference>
<dbReference type="Pfam" id="PF02362">
    <property type="entry name" value="B3"/>
    <property type="match status" value="2"/>
</dbReference>
<dbReference type="EMBL" id="JAAARO010000013">
    <property type="protein sequence ID" value="KAF5737818.1"/>
    <property type="molecule type" value="Genomic_DNA"/>
</dbReference>